<feature type="compositionally biased region" description="Low complexity" evidence="1">
    <location>
        <begin position="211"/>
        <end position="221"/>
    </location>
</feature>
<protein>
    <submittedName>
        <fullName evidence="2">Uncharacterized protein</fullName>
    </submittedName>
</protein>
<keyword evidence="3" id="KW-1185">Reference proteome</keyword>
<evidence type="ECO:0000256" key="1">
    <source>
        <dbReference type="SAM" id="MobiDB-lite"/>
    </source>
</evidence>
<dbReference type="Proteomes" id="UP001217089">
    <property type="component" value="Unassembled WGS sequence"/>
</dbReference>
<dbReference type="PANTHER" id="PTHR13630:SF1">
    <property type="entry name" value="GAMMA-SECRETASE-ACTIVATING PROTEIN"/>
    <property type="match status" value="1"/>
</dbReference>
<dbReference type="EMBL" id="JARBDR010000918">
    <property type="protein sequence ID" value="KAJ8301715.1"/>
    <property type="molecule type" value="Genomic_DNA"/>
</dbReference>
<feature type="region of interest" description="Disordered" evidence="1">
    <location>
        <begin position="200"/>
        <end position="221"/>
    </location>
</feature>
<accession>A0ABQ9E983</accession>
<evidence type="ECO:0000313" key="2">
    <source>
        <dbReference type="EMBL" id="KAJ8301715.1"/>
    </source>
</evidence>
<sequence length="593" mass="68210">MIELKKICNLLTDTTEFISSRRRELRLPPTDATDPPRLLTQEKDGCILFTWDDVEETSKSTIVTHIGLYEPSNQKYKVVWTYNQRVNIVSGTINKSRTLIAFTVYSREGSSAKKNGKDVLVLVMLRGIVLVTIWKMTKYKLFYHVYSFIKMDDMTVLLPYVQIPVYHGIPDPFLNLSVLTQSNGTFCICYQHMETPYTHDRKTPVKRSRRSPALPSPSSLSLSLSESEEDVMEINYYICMVHHSDYLMVLLPGYFVHLLNVSIEFEPCHHILLHDKSVKLCSRISNGSKDKGSTEDSRTDHLSIPKQNPQYMPAVSVLSPDASRFSHLSNTCLHKVVKDTPSSTTYVSMRRQFDREILRLIPFTASETFRGQFEKNEEGERLARVSYKSLQSVNIGMRSAKDRRRGNVGDDMWDIIRRHLRLIQVESASRFTPSTVGKTYKNMQRDIEMGKCPGVNLFSREQEDFFGSFHHRLRRSESPALGVGLESTRRVRPDTVLGLPPPFLQGNNIAESSDKIMKLTKEMLNKELTRTLSGQYKVKVSNVAKEYVSFQFQQSRQMCHLLWNLRGQLLPYTEMDFLPNLYVQSSLILDISL</sequence>
<dbReference type="InterPro" id="IPR026172">
    <property type="entry name" value="GSAP_fam"/>
</dbReference>
<dbReference type="PANTHER" id="PTHR13630">
    <property type="entry name" value="GAMMA-SECRETASE-ACTIVATING PROTEIN"/>
    <property type="match status" value="1"/>
</dbReference>
<comment type="caution">
    <text evidence="2">The sequence shown here is derived from an EMBL/GenBank/DDBJ whole genome shotgun (WGS) entry which is preliminary data.</text>
</comment>
<evidence type="ECO:0000313" key="3">
    <source>
        <dbReference type="Proteomes" id="UP001217089"/>
    </source>
</evidence>
<proteinExistence type="predicted"/>
<organism evidence="2 3">
    <name type="scientific">Tegillarca granosa</name>
    <name type="common">Malaysian cockle</name>
    <name type="synonym">Anadara granosa</name>
    <dbReference type="NCBI Taxonomy" id="220873"/>
    <lineage>
        <taxon>Eukaryota</taxon>
        <taxon>Metazoa</taxon>
        <taxon>Spiralia</taxon>
        <taxon>Lophotrochozoa</taxon>
        <taxon>Mollusca</taxon>
        <taxon>Bivalvia</taxon>
        <taxon>Autobranchia</taxon>
        <taxon>Pteriomorphia</taxon>
        <taxon>Arcoida</taxon>
        <taxon>Arcoidea</taxon>
        <taxon>Arcidae</taxon>
        <taxon>Tegillarca</taxon>
    </lineage>
</organism>
<feature type="region of interest" description="Disordered" evidence="1">
    <location>
        <begin position="286"/>
        <end position="306"/>
    </location>
</feature>
<name>A0ABQ9E983_TEGGR</name>
<gene>
    <name evidence="2" type="ORF">KUTeg_020702</name>
</gene>
<reference evidence="2 3" key="1">
    <citation type="submission" date="2022-12" db="EMBL/GenBank/DDBJ databases">
        <title>Chromosome-level genome of Tegillarca granosa.</title>
        <authorList>
            <person name="Kim J."/>
        </authorList>
    </citation>
    <scope>NUCLEOTIDE SEQUENCE [LARGE SCALE GENOMIC DNA]</scope>
    <source>
        <strain evidence="2">Teg-2019</strain>
        <tissue evidence="2">Adductor muscle</tissue>
    </source>
</reference>
<feature type="compositionally biased region" description="Basic and acidic residues" evidence="1">
    <location>
        <begin position="288"/>
        <end position="303"/>
    </location>
</feature>